<reference evidence="3 4" key="1">
    <citation type="journal article" date="2021" name="Comput. Struct. Biotechnol. J.">
        <title>De novo genome assembly of the potent medicinal plant Rehmannia glutinosa using nanopore technology.</title>
        <authorList>
            <person name="Ma L."/>
            <person name="Dong C."/>
            <person name="Song C."/>
            <person name="Wang X."/>
            <person name="Zheng X."/>
            <person name="Niu Y."/>
            <person name="Chen S."/>
            <person name="Feng W."/>
        </authorList>
    </citation>
    <scope>NUCLEOTIDE SEQUENCE [LARGE SCALE GENOMIC DNA]</scope>
    <source>
        <strain evidence="3">DH-2019</strain>
    </source>
</reference>
<dbReference type="PANTHER" id="PTHR32410:SF203">
    <property type="entry name" value="CYSTEINE_HISTIDINE-RICH C1 DOMAIN FAMILY PROTEIN"/>
    <property type="match status" value="1"/>
</dbReference>
<accession>A0ABR0XUN0</accession>
<evidence type="ECO:0000313" key="3">
    <source>
        <dbReference type="EMBL" id="KAK6162851.1"/>
    </source>
</evidence>
<dbReference type="Proteomes" id="UP001318860">
    <property type="component" value="Unassembled WGS sequence"/>
</dbReference>
<organism evidence="3 4">
    <name type="scientific">Rehmannia glutinosa</name>
    <name type="common">Chinese foxglove</name>
    <dbReference type="NCBI Taxonomy" id="99300"/>
    <lineage>
        <taxon>Eukaryota</taxon>
        <taxon>Viridiplantae</taxon>
        <taxon>Streptophyta</taxon>
        <taxon>Embryophyta</taxon>
        <taxon>Tracheophyta</taxon>
        <taxon>Spermatophyta</taxon>
        <taxon>Magnoliopsida</taxon>
        <taxon>eudicotyledons</taxon>
        <taxon>Gunneridae</taxon>
        <taxon>Pentapetalae</taxon>
        <taxon>asterids</taxon>
        <taxon>lamiids</taxon>
        <taxon>Lamiales</taxon>
        <taxon>Orobanchaceae</taxon>
        <taxon>Rehmannieae</taxon>
        <taxon>Rehmannia</taxon>
    </lineage>
</organism>
<comment type="caution">
    <text evidence="3">The sequence shown here is derived from an EMBL/GenBank/DDBJ whole genome shotgun (WGS) entry which is preliminary data.</text>
</comment>
<evidence type="ECO:0000256" key="1">
    <source>
        <dbReference type="ARBA" id="ARBA00022737"/>
    </source>
</evidence>
<dbReference type="EMBL" id="JABTTQ020000002">
    <property type="protein sequence ID" value="KAK6162851.1"/>
    <property type="molecule type" value="Genomic_DNA"/>
</dbReference>
<gene>
    <name evidence="3" type="ORF">DH2020_002692</name>
</gene>
<proteinExistence type="predicted"/>
<feature type="domain" description="DC1" evidence="2">
    <location>
        <begin position="87"/>
        <end position="140"/>
    </location>
</feature>
<keyword evidence="4" id="KW-1185">Reference proteome</keyword>
<dbReference type="InterPro" id="IPR004146">
    <property type="entry name" value="DC1"/>
</dbReference>
<evidence type="ECO:0000259" key="2">
    <source>
        <dbReference type="Pfam" id="PF03107"/>
    </source>
</evidence>
<keyword evidence="1" id="KW-0677">Repeat</keyword>
<dbReference type="Pfam" id="PF03107">
    <property type="entry name" value="C1_2"/>
    <property type="match status" value="2"/>
</dbReference>
<name>A0ABR0XUN0_REHGL</name>
<dbReference type="InterPro" id="IPR046349">
    <property type="entry name" value="C1-like_sf"/>
</dbReference>
<protein>
    <recommendedName>
        <fullName evidence="2">DC1 domain-containing protein</fullName>
    </recommendedName>
</protein>
<sequence length="209" mass="24003">MKHFSHPHALKLSEYLKKEDDNDDETICSGCEQQLSSDSPFYTCPKRDCEFYLHKSLINAFSFHCEKCDFRLHVKCAFLPEFVDCKAHEHALAVRYYTPKSTKDDDFDIVLCDVCDGCVTEGCWSYFCKDCDFVTDLECAFAADVAAPVEEEEKNEGDEDEEDSEELSDAMKLQIANIKAMDQMAKLQFQMQMAQLNARTKAMLFRSNV</sequence>
<evidence type="ECO:0000313" key="4">
    <source>
        <dbReference type="Proteomes" id="UP001318860"/>
    </source>
</evidence>
<dbReference type="SUPFAM" id="SSF57889">
    <property type="entry name" value="Cysteine-rich domain"/>
    <property type="match status" value="2"/>
</dbReference>
<feature type="domain" description="DC1" evidence="2">
    <location>
        <begin position="4"/>
        <end position="55"/>
    </location>
</feature>
<dbReference type="PANTHER" id="PTHR32410">
    <property type="entry name" value="CYSTEINE/HISTIDINE-RICH C1 DOMAIN FAMILY PROTEIN"/>
    <property type="match status" value="1"/>
</dbReference>
<dbReference type="InterPro" id="IPR053192">
    <property type="entry name" value="Vacuole_Formation_Reg"/>
</dbReference>